<organism evidence="5 6">
    <name type="scientific">Kineosporia babensis</name>
    <dbReference type="NCBI Taxonomy" id="499548"/>
    <lineage>
        <taxon>Bacteria</taxon>
        <taxon>Bacillati</taxon>
        <taxon>Actinomycetota</taxon>
        <taxon>Actinomycetes</taxon>
        <taxon>Kineosporiales</taxon>
        <taxon>Kineosporiaceae</taxon>
        <taxon>Kineosporia</taxon>
    </lineage>
</organism>
<dbReference type="Pfam" id="PF00563">
    <property type="entry name" value="EAL"/>
    <property type="match status" value="1"/>
</dbReference>
<dbReference type="Proteomes" id="UP001138997">
    <property type="component" value="Unassembled WGS sequence"/>
</dbReference>
<dbReference type="CDD" id="cd01949">
    <property type="entry name" value="GGDEF"/>
    <property type="match status" value="1"/>
</dbReference>
<name>A0A9X1NKF5_9ACTN</name>
<dbReference type="NCBIfam" id="TIGR00254">
    <property type="entry name" value="GGDEF"/>
    <property type="match status" value="1"/>
</dbReference>
<dbReference type="PANTHER" id="PTHR33121:SF79">
    <property type="entry name" value="CYCLIC DI-GMP PHOSPHODIESTERASE PDED-RELATED"/>
    <property type="match status" value="1"/>
</dbReference>
<proteinExistence type="predicted"/>
<dbReference type="InterPro" id="IPR000160">
    <property type="entry name" value="GGDEF_dom"/>
</dbReference>
<dbReference type="InterPro" id="IPR050706">
    <property type="entry name" value="Cyclic-di-GMP_PDE-like"/>
</dbReference>
<comment type="caution">
    <text evidence="5">The sequence shown here is derived from an EMBL/GenBank/DDBJ whole genome shotgun (WGS) entry which is preliminary data.</text>
</comment>
<dbReference type="PROSITE" id="PS50883">
    <property type="entry name" value="EAL"/>
    <property type="match status" value="1"/>
</dbReference>
<feature type="domain" description="GGDEF" evidence="4">
    <location>
        <begin position="385"/>
        <end position="507"/>
    </location>
</feature>
<dbReference type="CDD" id="cd01948">
    <property type="entry name" value="EAL"/>
    <property type="match status" value="1"/>
</dbReference>
<feature type="region of interest" description="Disordered" evidence="1">
    <location>
        <begin position="789"/>
        <end position="840"/>
    </location>
</feature>
<dbReference type="PROSITE" id="PS50887">
    <property type="entry name" value="GGDEF"/>
    <property type="match status" value="1"/>
</dbReference>
<feature type="compositionally biased region" description="Polar residues" evidence="1">
    <location>
        <begin position="792"/>
        <end position="805"/>
    </location>
</feature>
<dbReference type="InterPro" id="IPR001633">
    <property type="entry name" value="EAL_dom"/>
</dbReference>
<feature type="transmembrane region" description="Helical" evidence="2">
    <location>
        <begin position="218"/>
        <end position="237"/>
    </location>
</feature>
<evidence type="ECO:0000313" key="6">
    <source>
        <dbReference type="Proteomes" id="UP001138997"/>
    </source>
</evidence>
<dbReference type="SMART" id="SM00267">
    <property type="entry name" value="GGDEF"/>
    <property type="match status" value="1"/>
</dbReference>
<dbReference type="RefSeq" id="WP_231448135.1">
    <property type="nucleotide sequence ID" value="NZ_JAJOMB010000021.1"/>
</dbReference>
<evidence type="ECO:0000259" key="3">
    <source>
        <dbReference type="PROSITE" id="PS50883"/>
    </source>
</evidence>
<dbReference type="AlphaFoldDB" id="A0A9X1NKF5"/>
<evidence type="ECO:0000313" key="5">
    <source>
        <dbReference type="EMBL" id="MCD5315331.1"/>
    </source>
</evidence>
<dbReference type="SMART" id="SM00052">
    <property type="entry name" value="EAL"/>
    <property type="match status" value="1"/>
</dbReference>
<feature type="transmembrane region" description="Helical" evidence="2">
    <location>
        <begin position="252"/>
        <end position="273"/>
    </location>
</feature>
<dbReference type="SUPFAM" id="SSF141868">
    <property type="entry name" value="EAL domain-like"/>
    <property type="match status" value="1"/>
</dbReference>
<keyword evidence="2" id="KW-1133">Transmembrane helix</keyword>
<gene>
    <name evidence="5" type="ORF">LR394_30955</name>
</gene>
<dbReference type="PANTHER" id="PTHR33121">
    <property type="entry name" value="CYCLIC DI-GMP PHOSPHODIESTERASE PDEF"/>
    <property type="match status" value="1"/>
</dbReference>
<dbReference type="GO" id="GO:0071111">
    <property type="term" value="F:cyclic-guanylate-specific phosphodiesterase activity"/>
    <property type="evidence" value="ECO:0007669"/>
    <property type="project" value="InterPro"/>
</dbReference>
<accession>A0A9X1NKF5</accession>
<feature type="transmembrane region" description="Helical" evidence="2">
    <location>
        <begin position="39"/>
        <end position="58"/>
    </location>
</feature>
<keyword evidence="6" id="KW-1185">Reference proteome</keyword>
<feature type="region of interest" description="Disordered" evidence="1">
    <location>
        <begin position="528"/>
        <end position="547"/>
    </location>
</feature>
<protein>
    <submittedName>
        <fullName evidence="5">EAL domain-containing protein</fullName>
    </submittedName>
</protein>
<feature type="transmembrane region" description="Helical" evidence="2">
    <location>
        <begin position="191"/>
        <end position="211"/>
    </location>
</feature>
<dbReference type="SUPFAM" id="SSF55073">
    <property type="entry name" value="Nucleotide cyclase"/>
    <property type="match status" value="1"/>
</dbReference>
<dbReference type="InterPro" id="IPR043128">
    <property type="entry name" value="Rev_trsase/Diguanyl_cyclase"/>
</dbReference>
<dbReference type="Gene3D" id="3.30.70.270">
    <property type="match status" value="1"/>
</dbReference>
<feature type="transmembrane region" description="Helical" evidence="2">
    <location>
        <begin position="155"/>
        <end position="179"/>
    </location>
</feature>
<feature type="transmembrane region" description="Helical" evidence="2">
    <location>
        <begin position="92"/>
        <end position="112"/>
    </location>
</feature>
<feature type="transmembrane region" description="Helical" evidence="2">
    <location>
        <begin position="124"/>
        <end position="143"/>
    </location>
</feature>
<keyword evidence="2" id="KW-0812">Transmembrane</keyword>
<feature type="domain" description="EAL" evidence="3">
    <location>
        <begin position="538"/>
        <end position="785"/>
    </location>
</feature>
<evidence type="ECO:0000256" key="1">
    <source>
        <dbReference type="SAM" id="MobiDB-lite"/>
    </source>
</evidence>
<dbReference type="InterPro" id="IPR029787">
    <property type="entry name" value="Nucleotide_cyclase"/>
</dbReference>
<dbReference type="EMBL" id="JAJOMB010000021">
    <property type="protein sequence ID" value="MCD5315331.1"/>
    <property type="molecule type" value="Genomic_DNA"/>
</dbReference>
<keyword evidence="2" id="KW-0472">Membrane</keyword>
<dbReference type="Gene3D" id="3.20.20.450">
    <property type="entry name" value="EAL domain"/>
    <property type="match status" value="1"/>
</dbReference>
<dbReference type="Pfam" id="PF00990">
    <property type="entry name" value="GGDEF"/>
    <property type="match status" value="1"/>
</dbReference>
<evidence type="ECO:0000256" key="2">
    <source>
        <dbReference type="SAM" id="Phobius"/>
    </source>
</evidence>
<feature type="transmembrane region" description="Helical" evidence="2">
    <location>
        <begin position="318"/>
        <end position="339"/>
    </location>
</feature>
<feature type="transmembrane region" description="Helical" evidence="2">
    <location>
        <begin position="64"/>
        <end position="85"/>
    </location>
</feature>
<evidence type="ECO:0000259" key="4">
    <source>
        <dbReference type="PROSITE" id="PS50887"/>
    </source>
</evidence>
<sequence>MLKPDRLEPAGLATDEDVPRATGPASLLNGARAAGAGNLVLLAALALLTVLIGVHALLPDEEAGPFGVLIGVGAVAVGLLGVLLHQPARRRGWTLLLAGTFLWVLGDLIRTLEPSVSTGQHLGASDLISLAAYPLLGLGTLDFSRARGGRQDHGAVLDALIVTTSTGVVLGIFVIAPLADSSTLPLMSKSIGAAYPLGDLFLLTVLARLYAVPGARTVSYALLVMGVGLTLAADVGYEVSTLISSSLQSSPLIDAGTLGGYLLIAAAAGVPSMRMLADPDPSAPEDRLSRSRQAALVLALLLPNIALLADGFNSDARHWQVIAVGMLLICILILVRILWLISTVQGLAVELREQARADGLTGAPNRRTWDWELARATAMAREHGTTFCVAMIDLDKFKVFNDTRGHQAGDLLLRESVAAWTAQLRPPAMLARYGGEEFALLAPGFTPLQLATVLERLREVTPYEQTFSAGVAEWDPLTDPGAAVAAADEALYAAKRAGRNRVVIAGDEPPLGPPTGKIELTSINVKADPIRPNDESSPPLASRRGRRRVHRMPSFTMVTQPIVDLRDQQVCAHEALARFDLPGGQPDSSPPETGEVFRQAYREGFGDLLELAAIQAALDLPDRPAGHVLYVNASARALMTARMRTGLPDDLSGVVIELSEDPGDVDMNDLVRVVNDLRDRGAGIALDDVGAGALEFSRLAMLQPDMVKIDRTLVVGCASDPGRTAVLRGLVTYAQELKVLLCAEGPETAADLGHLAALGVTHAQGNILSPAKPGWHRVLTPIAGFTSAPAPVQQQTPYPSHQQDQGYHRARPAETAWTYRPSGYDDPDSTSPIVIIDPEA</sequence>
<dbReference type="InterPro" id="IPR035919">
    <property type="entry name" value="EAL_sf"/>
</dbReference>
<reference evidence="5" key="1">
    <citation type="submission" date="2021-11" db="EMBL/GenBank/DDBJ databases">
        <title>Streptomyces corallinus and Kineosporia corallina sp. nov., two new coral-derived marine actinobacteria.</title>
        <authorList>
            <person name="Buangrab K."/>
            <person name="Sutthacheep M."/>
            <person name="Yeemin T."/>
            <person name="Harunari E."/>
            <person name="Igarashi Y."/>
            <person name="Sripreechasak P."/>
            <person name="Kanchanasin P."/>
            <person name="Tanasupawat S."/>
            <person name="Phongsopitanun W."/>
        </authorList>
    </citation>
    <scope>NUCLEOTIDE SEQUENCE</scope>
    <source>
        <strain evidence="5">JCM 31032</strain>
    </source>
</reference>